<evidence type="ECO:0000313" key="1">
    <source>
        <dbReference type="EMBL" id="KAE9521913.1"/>
    </source>
</evidence>
<evidence type="ECO:0008006" key="3">
    <source>
        <dbReference type="Google" id="ProtNLM"/>
    </source>
</evidence>
<sequence>MDLDVEDDKSLTDFHIDIPYDVYQKMKPIKINVLRKAKQELRDQKLEIVIKNSILSLVEMKHTIPYAGSIHTISIDPVIVHNWFPYQMVVYKESKANSLRNCRVCIDPTGSVVRNVNRTSQELRVQSSHIFLFVTVLNDGCIQVPVCQMLSEVQDLPTITYRLSQWIRAGATSPYEVVIDYYNAAFIGAVIRAFCSGLLDVFLRLDIAHLIKMIFRWKCFKVRSHGKIKEFYVRAIKPRTLEQFRTILTEILVIISSEYDGSIEGTTYDTSSEKFREKILKQIENDNFKENIISYNEELAEKNEDIENIFQSSNISNNMDIFIKSIKNV</sequence>
<dbReference type="AlphaFoldDB" id="A0A6G0SU75"/>
<organism evidence="1 2">
    <name type="scientific">Aphis glycines</name>
    <name type="common">Soybean aphid</name>
    <dbReference type="NCBI Taxonomy" id="307491"/>
    <lineage>
        <taxon>Eukaryota</taxon>
        <taxon>Metazoa</taxon>
        <taxon>Ecdysozoa</taxon>
        <taxon>Arthropoda</taxon>
        <taxon>Hexapoda</taxon>
        <taxon>Insecta</taxon>
        <taxon>Pterygota</taxon>
        <taxon>Neoptera</taxon>
        <taxon>Paraneoptera</taxon>
        <taxon>Hemiptera</taxon>
        <taxon>Sternorrhyncha</taxon>
        <taxon>Aphidomorpha</taxon>
        <taxon>Aphidoidea</taxon>
        <taxon>Aphididae</taxon>
        <taxon>Aphidini</taxon>
        <taxon>Aphis</taxon>
        <taxon>Aphis</taxon>
    </lineage>
</organism>
<proteinExistence type="predicted"/>
<keyword evidence="2" id="KW-1185">Reference proteome</keyword>
<reference evidence="1 2" key="1">
    <citation type="submission" date="2019-08" db="EMBL/GenBank/DDBJ databases">
        <title>The genome of the soybean aphid Biotype 1, its phylome, world population structure and adaptation to the North American continent.</title>
        <authorList>
            <person name="Giordano R."/>
            <person name="Donthu R.K."/>
            <person name="Hernandez A.G."/>
            <person name="Wright C.L."/>
            <person name="Zimin A.V."/>
        </authorList>
    </citation>
    <scope>NUCLEOTIDE SEQUENCE [LARGE SCALE GENOMIC DNA]</scope>
    <source>
        <tissue evidence="1">Whole aphids</tissue>
    </source>
</reference>
<dbReference type="OrthoDB" id="10055366at2759"/>
<dbReference type="Proteomes" id="UP000475862">
    <property type="component" value="Unassembled WGS sequence"/>
</dbReference>
<name>A0A6G0SU75_APHGL</name>
<evidence type="ECO:0000313" key="2">
    <source>
        <dbReference type="Proteomes" id="UP000475862"/>
    </source>
</evidence>
<gene>
    <name evidence="1" type="ORF">AGLY_017720</name>
</gene>
<dbReference type="EMBL" id="VYZN01001862">
    <property type="protein sequence ID" value="KAE9521913.1"/>
    <property type="molecule type" value="Genomic_DNA"/>
</dbReference>
<protein>
    <recommendedName>
        <fullName evidence="3">MULE transposase domain-containing protein</fullName>
    </recommendedName>
</protein>
<comment type="caution">
    <text evidence="1">The sequence shown here is derived from an EMBL/GenBank/DDBJ whole genome shotgun (WGS) entry which is preliminary data.</text>
</comment>
<accession>A0A6G0SU75</accession>